<proteinExistence type="predicted"/>
<dbReference type="Pfam" id="PF08299">
    <property type="entry name" value="Bac_DnaA_C"/>
    <property type="match status" value="1"/>
</dbReference>
<feature type="non-terminal residue" evidence="2">
    <location>
        <position position="61"/>
    </location>
</feature>
<accession>A0A0F9BJ45</accession>
<gene>
    <name evidence="2" type="ORF">LCGC14_2521880</name>
</gene>
<dbReference type="Gene3D" id="1.10.1750.10">
    <property type="match status" value="1"/>
</dbReference>
<comment type="caution">
    <text evidence="2">The sequence shown here is derived from an EMBL/GenBank/DDBJ whole genome shotgun (WGS) entry which is preliminary data.</text>
</comment>
<evidence type="ECO:0000259" key="1">
    <source>
        <dbReference type="SMART" id="SM00760"/>
    </source>
</evidence>
<dbReference type="GO" id="GO:0006270">
    <property type="term" value="P:DNA replication initiation"/>
    <property type="evidence" value="ECO:0007669"/>
    <property type="project" value="InterPro"/>
</dbReference>
<feature type="domain" description="Chromosomal replication initiator DnaA C-terminal" evidence="1">
    <location>
        <begin position="10"/>
        <end position="61"/>
    </location>
</feature>
<name>A0A0F9BJ45_9ZZZZ</name>
<dbReference type="InterPro" id="IPR013159">
    <property type="entry name" value="DnaA_C"/>
</dbReference>
<reference evidence="2" key="1">
    <citation type="journal article" date="2015" name="Nature">
        <title>Complex archaea that bridge the gap between prokaryotes and eukaryotes.</title>
        <authorList>
            <person name="Spang A."/>
            <person name="Saw J.H."/>
            <person name="Jorgensen S.L."/>
            <person name="Zaremba-Niedzwiedzka K."/>
            <person name="Martijn J."/>
            <person name="Lind A.E."/>
            <person name="van Eijk R."/>
            <person name="Schleper C."/>
            <person name="Guy L."/>
            <person name="Ettema T.J."/>
        </authorList>
    </citation>
    <scope>NUCLEOTIDE SEQUENCE</scope>
</reference>
<dbReference type="SMART" id="SM00760">
    <property type="entry name" value="Bac_DnaA_C"/>
    <property type="match status" value="1"/>
</dbReference>
<dbReference type="AlphaFoldDB" id="A0A0F9BJ45"/>
<dbReference type="InterPro" id="IPR010921">
    <property type="entry name" value="Trp_repressor/repl_initiator"/>
</dbReference>
<evidence type="ECO:0000313" key="2">
    <source>
        <dbReference type="EMBL" id="KKL13827.1"/>
    </source>
</evidence>
<protein>
    <recommendedName>
        <fullName evidence="1">Chromosomal replication initiator DnaA C-terminal domain-containing protein</fullName>
    </recommendedName>
</protein>
<dbReference type="EMBL" id="LAZR01040703">
    <property type="protein sequence ID" value="KKL13827.1"/>
    <property type="molecule type" value="Genomic_DNA"/>
</dbReference>
<dbReference type="GO" id="GO:0005524">
    <property type="term" value="F:ATP binding"/>
    <property type="evidence" value="ECO:0007669"/>
    <property type="project" value="InterPro"/>
</dbReference>
<dbReference type="GO" id="GO:0006275">
    <property type="term" value="P:regulation of DNA replication"/>
    <property type="evidence" value="ECO:0007669"/>
    <property type="project" value="InterPro"/>
</dbReference>
<sequence length="61" mass="6733">MFLSLKPAISIETVIDAVCSEFGCDVESVIQKGRKNNRARDIAIYLARDVTGKTAVRLGEY</sequence>
<organism evidence="2">
    <name type="scientific">marine sediment metagenome</name>
    <dbReference type="NCBI Taxonomy" id="412755"/>
    <lineage>
        <taxon>unclassified sequences</taxon>
        <taxon>metagenomes</taxon>
        <taxon>ecological metagenomes</taxon>
    </lineage>
</organism>
<dbReference type="SUPFAM" id="SSF48295">
    <property type="entry name" value="TrpR-like"/>
    <property type="match status" value="1"/>
</dbReference>
<dbReference type="GO" id="GO:0043565">
    <property type="term" value="F:sequence-specific DNA binding"/>
    <property type="evidence" value="ECO:0007669"/>
    <property type="project" value="InterPro"/>
</dbReference>